<dbReference type="Proteomes" id="UP000557307">
    <property type="component" value="Unassembled WGS sequence"/>
</dbReference>
<comment type="caution">
    <text evidence="2">The sequence shown here is derived from an EMBL/GenBank/DDBJ whole genome shotgun (WGS) entry which is preliminary data.</text>
</comment>
<sequence>MSHKSANEIQDPAYIHTIQPISSRPSPQSILLSGLETLPDPGEYEAPPRPEIGKENAWRLLVSLTPTNTFQTLTINPHSDVVYQNFQFPAPVSSQSLGYKVSAGLEKKGFQLLLTYGQFRQSIRYEIATDEFRVEQANGYRVVYRGTPVEDHNTFRLAGLAIKKHAVLRAGPFRHYYGDLGVEVNHELTHGRSAAWVNLGLGKQLALDHRTLLTVGPYLEYGFSKFTMPVTNFQIQPYQIGLSIGVSYSRR</sequence>
<feature type="region of interest" description="Disordered" evidence="1">
    <location>
        <begin position="20"/>
        <end position="50"/>
    </location>
</feature>
<gene>
    <name evidence="2" type="ORF">HNQ92_003719</name>
</gene>
<evidence type="ECO:0008006" key="4">
    <source>
        <dbReference type="Google" id="ProtNLM"/>
    </source>
</evidence>
<accession>A0A840U115</accession>
<dbReference type="EMBL" id="JACHGF010000006">
    <property type="protein sequence ID" value="MBB5285559.1"/>
    <property type="molecule type" value="Genomic_DNA"/>
</dbReference>
<reference evidence="2 3" key="1">
    <citation type="submission" date="2020-08" db="EMBL/GenBank/DDBJ databases">
        <title>Genomic Encyclopedia of Type Strains, Phase IV (KMG-IV): sequencing the most valuable type-strain genomes for metagenomic binning, comparative biology and taxonomic classification.</title>
        <authorList>
            <person name="Goeker M."/>
        </authorList>
    </citation>
    <scope>NUCLEOTIDE SEQUENCE [LARGE SCALE GENOMIC DNA]</scope>
    <source>
        <strain evidence="2 3">DSM 105074</strain>
    </source>
</reference>
<feature type="compositionally biased region" description="Low complexity" evidence="1">
    <location>
        <begin position="20"/>
        <end position="33"/>
    </location>
</feature>
<evidence type="ECO:0000313" key="2">
    <source>
        <dbReference type="EMBL" id="MBB5285559.1"/>
    </source>
</evidence>
<evidence type="ECO:0000313" key="3">
    <source>
        <dbReference type="Proteomes" id="UP000557307"/>
    </source>
</evidence>
<name>A0A840U115_9BACT</name>
<dbReference type="AlphaFoldDB" id="A0A840U115"/>
<organism evidence="2 3">
    <name type="scientific">Rhabdobacter roseus</name>
    <dbReference type="NCBI Taxonomy" id="1655419"/>
    <lineage>
        <taxon>Bacteria</taxon>
        <taxon>Pseudomonadati</taxon>
        <taxon>Bacteroidota</taxon>
        <taxon>Cytophagia</taxon>
        <taxon>Cytophagales</taxon>
        <taxon>Cytophagaceae</taxon>
        <taxon>Rhabdobacter</taxon>
    </lineage>
</organism>
<proteinExistence type="predicted"/>
<dbReference type="RefSeq" id="WP_184175853.1">
    <property type="nucleotide sequence ID" value="NZ_JACHGF010000006.1"/>
</dbReference>
<protein>
    <recommendedName>
        <fullName evidence="4">Outer membrane protein beta-barrel domain-containing protein</fullName>
    </recommendedName>
</protein>
<evidence type="ECO:0000256" key="1">
    <source>
        <dbReference type="SAM" id="MobiDB-lite"/>
    </source>
</evidence>
<keyword evidence="3" id="KW-1185">Reference proteome</keyword>